<reference evidence="1 2" key="1">
    <citation type="journal article" date="2019" name="Sci. Rep.">
        <title>Orb-weaving spider Araneus ventricosus genome elucidates the spidroin gene catalogue.</title>
        <authorList>
            <person name="Kono N."/>
            <person name="Nakamura H."/>
            <person name="Ohtoshi R."/>
            <person name="Moran D.A.P."/>
            <person name="Shinohara A."/>
            <person name="Yoshida Y."/>
            <person name="Fujiwara M."/>
            <person name="Mori M."/>
            <person name="Tomita M."/>
            <person name="Arakawa K."/>
        </authorList>
    </citation>
    <scope>NUCLEOTIDE SEQUENCE [LARGE SCALE GENOMIC DNA]</scope>
</reference>
<name>A0A4Y2ALZ2_ARAVE</name>
<feature type="non-terminal residue" evidence="1">
    <location>
        <position position="92"/>
    </location>
</feature>
<evidence type="ECO:0000313" key="1">
    <source>
        <dbReference type="EMBL" id="GBL80014.1"/>
    </source>
</evidence>
<dbReference type="EMBL" id="BGPR01232325">
    <property type="protein sequence ID" value="GBL80014.1"/>
    <property type="molecule type" value="Genomic_DNA"/>
</dbReference>
<proteinExistence type="predicted"/>
<organism evidence="1 2">
    <name type="scientific">Araneus ventricosus</name>
    <name type="common">Orbweaver spider</name>
    <name type="synonym">Epeira ventricosa</name>
    <dbReference type="NCBI Taxonomy" id="182803"/>
    <lineage>
        <taxon>Eukaryota</taxon>
        <taxon>Metazoa</taxon>
        <taxon>Ecdysozoa</taxon>
        <taxon>Arthropoda</taxon>
        <taxon>Chelicerata</taxon>
        <taxon>Arachnida</taxon>
        <taxon>Araneae</taxon>
        <taxon>Araneomorphae</taxon>
        <taxon>Entelegynae</taxon>
        <taxon>Araneoidea</taxon>
        <taxon>Araneidae</taxon>
        <taxon>Araneus</taxon>
    </lineage>
</organism>
<evidence type="ECO:0000313" key="2">
    <source>
        <dbReference type="Proteomes" id="UP000499080"/>
    </source>
</evidence>
<gene>
    <name evidence="1" type="ORF">AVEN_78216_1</name>
</gene>
<dbReference type="Proteomes" id="UP000499080">
    <property type="component" value="Unassembled WGS sequence"/>
</dbReference>
<sequence>MIENSWEEYPHFCLELALAGERRLRQYPVGPIVNEFVPLAKIKGLEVDNNGIDAPVEEHSQELTSEELMELHCVSQEEVMEESLWEEVTAKQ</sequence>
<protein>
    <submittedName>
        <fullName evidence="1">Uncharacterized protein</fullName>
    </submittedName>
</protein>
<dbReference type="AlphaFoldDB" id="A0A4Y2ALZ2"/>
<dbReference type="OrthoDB" id="7422307at2759"/>
<accession>A0A4Y2ALZ2</accession>
<keyword evidence="2" id="KW-1185">Reference proteome</keyword>
<comment type="caution">
    <text evidence="1">The sequence shown here is derived from an EMBL/GenBank/DDBJ whole genome shotgun (WGS) entry which is preliminary data.</text>
</comment>